<comment type="caution">
    <text evidence="5">The sequence shown here is derived from an EMBL/GenBank/DDBJ whole genome shotgun (WGS) entry which is preliminary data.</text>
</comment>
<keyword evidence="3" id="KW-0804">Transcription</keyword>
<dbReference type="InterPro" id="IPR019887">
    <property type="entry name" value="Tscrpt_reg_AsnC/Lrp_C"/>
</dbReference>
<accession>A0A6N8G1C1</accession>
<keyword evidence="2" id="KW-0238">DNA-binding</keyword>
<evidence type="ECO:0000256" key="3">
    <source>
        <dbReference type="ARBA" id="ARBA00023163"/>
    </source>
</evidence>
<dbReference type="Gene3D" id="1.10.10.10">
    <property type="entry name" value="Winged helix-like DNA-binding domain superfamily/Winged helix DNA-binding domain"/>
    <property type="match status" value="1"/>
</dbReference>
<dbReference type="InterPro" id="IPR036390">
    <property type="entry name" value="WH_DNA-bd_sf"/>
</dbReference>
<feature type="domain" description="HTH asnC-type" evidence="4">
    <location>
        <begin position="6"/>
        <end position="67"/>
    </location>
</feature>
<dbReference type="PROSITE" id="PS50956">
    <property type="entry name" value="HTH_ASNC_2"/>
    <property type="match status" value="1"/>
</dbReference>
<dbReference type="GO" id="GO:0005829">
    <property type="term" value="C:cytosol"/>
    <property type="evidence" value="ECO:0007669"/>
    <property type="project" value="TreeGrafter"/>
</dbReference>
<reference evidence="5 6" key="1">
    <citation type="journal article" date="2019" name="Front. Microbiol.">
        <title>Genomic Features for Desiccation Tolerance and Sugar Biosynthesis in the Extremophile Gloeocapsopsis sp. UTEX B3054.</title>
        <authorList>
            <person name="Urrejola C."/>
            <person name="Alcorta J."/>
            <person name="Salas L."/>
            <person name="Vasquez M."/>
            <person name="Polz M.F."/>
            <person name="Vicuna R."/>
            <person name="Diez B."/>
        </authorList>
    </citation>
    <scope>NUCLEOTIDE SEQUENCE [LARGE SCALE GENOMIC DNA]</scope>
    <source>
        <strain evidence="5 6">1H9</strain>
    </source>
</reference>
<dbReference type="Pfam" id="PF13404">
    <property type="entry name" value="HTH_AsnC-type"/>
    <property type="match status" value="1"/>
</dbReference>
<dbReference type="PRINTS" id="PR00033">
    <property type="entry name" value="HTHASNC"/>
</dbReference>
<dbReference type="SUPFAM" id="SSF46785">
    <property type="entry name" value="Winged helix' DNA-binding domain"/>
    <property type="match status" value="1"/>
</dbReference>
<keyword evidence="1" id="KW-0805">Transcription regulation</keyword>
<evidence type="ECO:0000256" key="2">
    <source>
        <dbReference type="ARBA" id="ARBA00023125"/>
    </source>
</evidence>
<dbReference type="SUPFAM" id="SSF54909">
    <property type="entry name" value="Dimeric alpha+beta barrel"/>
    <property type="match status" value="1"/>
</dbReference>
<dbReference type="Proteomes" id="UP000441797">
    <property type="component" value="Unassembled WGS sequence"/>
</dbReference>
<evidence type="ECO:0000256" key="1">
    <source>
        <dbReference type="ARBA" id="ARBA00023015"/>
    </source>
</evidence>
<dbReference type="InterPro" id="IPR036388">
    <property type="entry name" value="WH-like_DNA-bd_sf"/>
</dbReference>
<keyword evidence="6" id="KW-1185">Reference proteome</keyword>
<dbReference type="PROSITE" id="PS00519">
    <property type="entry name" value="HTH_ASNC_1"/>
    <property type="match status" value="1"/>
</dbReference>
<organism evidence="5 6">
    <name type="scientific">Gloeocapsopsis dulcis AAB1 = 1H9</name>
    <dbReference type="NCBI Taxonomy" id="1433147"/>
    <lineage>
        <taxon>Bacteria</taxon>
        <taxon>Bacillati</taxon>
        <taxon>Cyanobacteriota</taxon>
        <taxon>Cyanophyceae</taxon>
        <taxon>Oscillatoriophycideae</taxon>
        <taxon>Chroococcales</taxon>
        <taxon>Chroococcaceae</taxon>
        <taxon>Gloeocapsopsis</taxon>
        <taxon>Gloeocapsopsis dulcis</taxon>
    </lineage>
</organism>
<dbReference type="Pfam" id="PF01037">
    <property type="entry name" value="AsnC_trans_reg"/>
    <property type="match status" value="1"/>
</dbReference>
<dbReference type="CDD" id="cd00090">
    <property type="entry name" value="HTH_ARSR"/>
    <property type="match status" value="1"/>
</dbReference>
<evidence type="ECO:0000259" key="4">
    <source>
        <dbReference type="PROSITE" id="PS50956"/>
    </source>
</evidence>
<protein>
    <submittedName>
        <fullName evidence="5">AsnC family transcriptional regulator</fullName>
    </submittedName>
</protein>
<dbReference type="InterPro" id="IPR011991">
    <property type="entry name" value="ArsR-like_HTH"/>
</dbReference>
<dbReference type="PANTHER" id="PTHR30154:SF51">
    <property type="entry name" value="ASNC-FAMILY TRANSCRIPTIONAL REGULATORY PROTEIN"/>
    <property type="match status" value="1"/>
</dbReference>
<dbReference type="PANTHER" id="PTHR30154">
    <property type="entry name" value="LEUCINE-RESPONSIVE REGULATORY PROTEIN"/>
    <property type="match status" value="1"/>
</dbReference>
<dbReference type="InterPro" id="IPR019888">
    <property type="entry name" value="Tscrpt_reg_AsnC-like"/>
</dbReference>
<dbReference type="OrthoDB" id="34294at2"/>
<gene>
    <name evidence="5" type="ORF">BWI75_23595</name>
</gene>
<dbReference type="InterPro" id="IPR019885">
    <property type="entry name" value="Tscrpt_reg_HTH_AsnC-type_CS"/>
</dbReference>
<dbReference type="InterPro" id="IPR000485">
    <property type="entry name" value="AsnC-type_HTH_dom"/>
</dbReference>
<dbReference type="Gene3D" id="3.30.70.920">
    <property type="match status" value="1"/>
</dbReference>
<dbReference type="SMART" id="SM00344">
    <property type="entry name" value="HTH_ASNC"/>
    <property type="match status" value="1"/>
</dbReference>
<dbReference type="AlphaFoldDB" id="A0A6N8G1C1"/>
<evidence type="ECO:0000313" key="5">
    <source>
        <dbReference type="EMBL" id="MUL39198.1"/>
    </source>
</evidence>
<sequence length="153" mass="17236">MKKVKLDSIDVQLLHLLKVDARTSIADLARALNMSAPSVSDRLHRLEESGVIQGFTIEIEPKILGYSLAFYIRIRPLPGQLLKVVSLITEIEEIVECDRITGDDCFVAKVYVKSADDLEPIIDRLIPYAQTNTSMIQASPVKRRLPRLDDYLS</sequence>
<dbReference type="GO" id="GO:0043200">
    <property type="term" value="P:response to amino acid"/>
    <property type="evidence" value="ECO:0007669"/>
    <property type="project" value="TreeGrafter"/>
</dbReference>
<dbReference type="InterPro" id="IPR011008">
    <property type="entry name" value="Dimeric_a/b-barrel"/>
</dbReference>
<proteinExistence type="predicted"/>
<dbReference type="EMBL" id="NAPY01000066">
    <property type="protein sequence ID" value="MUL39198.1"/>
    <property type="molecule type" value="Genomic_DNA"/>
</dbReference>
<name>A0A6N8G1C1_9CHRO</name>
<dbReference type="GO" id="GO:0043565">
    <property type="term" value="F:sequence-specific DNA binding"/>
    <property type="evidence" value="ECO:0007669"/>
    <property type="project" value="InterPro"/>
</dbReference>
<dbReference type="RefSeq" id="WP_105219629.1">
    <property type="nucleotide sequence ID" value="NZ_CAWNSU010000042.1"/>
</dbReference>
<evidence type="ECO:0000313" key="6">
    <source>
        <dbReference type="Proteomes" id="UP000441797"/>
    </source>
</evidence>